<gene>
    <name evidence="2" type="ORF">FYJ79_02180</name>
</gene>
<keyword evidence="1" id="KW-1133">Transmembrane helix</keyword>
<dbReference type="EMBL" id="VUNM01000002">
    <property type="protein sequence ID" value="MST88398.1"/>
    <property type="molecule type" value="Genomic_DNA"/>
</dbReference>
<accession>A0A844FR26</accession>
<comment type="caution">
    <text evidence="2">The sequence shown here is derived from an EMBL/GenBank/DDBJ whole genome shotgun (WGS) entry which is preliminary data.</text>
</comment>
<dbReference type="RefSeq" id="WP_154514330.1">
    <property type="nucleotide sequence ID" value="NZ_VUNM01000002.1"/>
</dbReference>
<protein>
    <submittedName>
        <fullName evidence="2">Uncharacterized protein</fullName>
    </submittedName>
</protein>
<proteinExistence type="predicted"/>
<feature type="transmembrane region" description="Helical" evidence="1">
    <location>
        <begin position="39"/>
        <end position="58"/>
    </location>
</feature>
<feature type="transmembrane region" description="Helical" evidence="1">
    <location>
        <begin position="84"/>
        <end position="105"/>
    </location>
</feature>
<dbReference type="AlphaFoldDB" id="A0A844FR26"/>
<evidence type="ECO:0000313" key="2">
    <source>
        <dbReference type="EMBL" id="MST88398.1"/>
    </source>
</evidence>
<dbReference type="Proteomes" id="UP000442619">
    <property type="component" value="Unassembled WGS sequence"/>
</dbReference>
<reference evidence="2 3" key="1">
    <citation type="submission" date="2019-08" db="EMBL/GenBank/DDBJ databases">
        <title>In-depth cultivation of the pig gut microbiome towards novel bacterial diversity and tailored functional studies.</title>
        <authorList>
            <person name="Wylensek D."/>
            <person name="Hitch T.C.A."/>
            <person name="Clavel T."/>
        </authorList>
    </citation>
    <scope>NUCLEOTIDE SEQUENCE [LARGE SCALE GENOMIC DNA]</scope>
    <source>
        <strain evidence="2 3">CA-Schmier-601-WT-3</strain>
    </source>
</reference>
<feature type="transmembrane region" description="Helical" evidence="1">
    <location>
        <begin position="111"/>
        <end position="132"/>
    </location>
</feature>
<sequence>MKRLGKDFLAISLLLIICKYALKIDAQDYALIRYFFPKRVIHIAIAIILNYFYLKIVFDCMRDDIEMETFISIRLGRKELLKRLLKSVGLYTVSFLAVSLVLDGLLYQKVYVSGLVFMLILELAAGAMLALGYRSLKSYTFMSVLVVVVIVRLVMSAIYLSLR</sequence>
<evidence type="ECO:0000256" key="1">
    <source>
        <dbReference type="SAM" id="Phobius"/>
    </source>
</evidence>
<keyword evidence="3" id="KW-1185">Reference proteome</keyword>
<keyword evidence="1" id="KW-0472">Membrane</keyword>
<evidence type="ECO:0000313" key="3">
    <source>
        <dbReference type="Proteomes" id="UP000442619"/>
    </source>
</evidence>
<name>A0A844FR26_9FIRM</name>
<keyword evidence="1" id="KW-0812">Transmembrane</keyword>
<organism evidence="2 3">
    <name type="scientific">Sharpea porci</name>
    <dbReference type="NCBI Taxonomy" id="2652286"/>
    <lineage>
        <taxon>Bacteria</taxon>
        <taxon>Bacillati</taxon>
        <taxon>Bacillota</taxon>
        <taxon>Erysipelotrichia</taxon>
        <taxon>Erysipelotrichales</taxon>
        <taxon>Coprobacillaceae</taxon>
        <taxon>Sharpea</taxon>
    </lineage>
</organism>
<feature type="transmembrane region" description="Helical" evidence="1">
    <location>
        <begin position="139"/>
        <end position="162"/>
    </location>
</feature>